<dbReference type="PANTHER" id="PTHR38465:SF2">
    <property type="entry name" value="HTH-TYPE TRANSCRIPTIONAL REGULATOR MMPR5"/>
    <property type="match status" value="1"/>
</dbReference>
<sequence length="159" mass="17203">MADPQSERERLLAWVERMANHLSEVDGLPPITGRILGWLMVCEPAEQSAGEIAAAIGASRGSMTTNLRQLSALGFVQRVTRPGRRTAHYRLVEDAWDVVVQRQIAALGAFRAIASDGIDLLGAAPGRSQRVRDAHEVFGRLEETLAAGLRGPAAPDGRR</sequence>
<dbReference type="AlphaFoldDB" id="A0A2P8DMJ1"/>
<dbReference type="InterPro" id="IPR052362">
    <property type="entry name" value="HTH-GbsR_regulator"/>
</dbReference>
<keyword evidence="6" id="KW-1185">Reference proteome</keyword>
<dbReference type="InterPro" id="IPR036390">
    <property type="entry name" value="WH_DNA-bd_sf"/>
</dbReference>
<dbReference type="SUPFAM" id="SSF46785">
    <property type="entry name" value="Winged helix' DNA-binding domain"/>
    <property type="match status" value="1"/>
</dbReference>
<gene>
    <name evidence="5" type="ORF">CLV63_10598</name>
</gene>
<dbReference type="EMBL" id="PYGA01000005">
    <property type="protein sequence ID" value="PSK98424.1"/>
    <property type="molecule type" value="Genomic_DNA"/>
</dbReference>
<proteinExistence type="predicted"/>
<evidence type="ECO:0000313" key="5">
    <source>
        <dbReference type="EMBL" id="PSK98424.1"/>
    </source>
</evidence>
<dbReference type="InterPro" id="IPR000835">
    <property type="entry name" value="HTH_MarR-typ"/>
</dbReference>
<keyword evidence="1" id="KW-0805">Transcription regulation</keyword>
<evidence type="ECO:0000259" key="4">
    <source>
        <dbReference type="Pfam" id="PF12802"/>
    </source>
</evidence>
<name>A0A2P8DMJ1_9ACTN</name>
<evidence type="ECO:0000313" key="6">
    <source>
        <dbReference type="Proteomes" id="UP000240542"/>
    </source>
</evidence>
<keyword evidence="3" id="KW-0804">Transcription</keyword>
<keyword evidence="2" id="KW-0238">DNA-binding</keyword>
<dbReference type="GO" id="GO:0003700">
    <property type="term" value="F:DNA-binding transcription factor activity"/>
    <property type="evidence" value="ECO:0007669"/>
    <property type="project" value="InterPro"/>
</dbReference>
<protein>
    <submittedName>
        <fullName evidence="5">MarR family protein</fullName>
    </submittedName>
</protein>
<dbReference type="Proteomes" id="UP000240542">
    <property type="component" value="Unassembled WGS sequence"/>
</dbReference>
<dbReference type="InterPro" id="IPR036388">
    <property type="entry name" value="WH-like_DNA-bd_sf"/>
</dbReference>
<dbReference type="GO" id="GO:0003677">
    <property type="term" value="F:DNA binding"/>
    <property type="evidence" value="ECO:0007669"/>
    <property type="project" value="UniProtKB-KW"/>
</dbReference>
<comment type="caution">
    <text evidence="5">The sequence shown here is derived from an EMBL/GenBank/DDBJ whole genome shotgun (WGS) entry which is preliminary data.</text>
</comment>
<accession>A0A2P8DMJ1</accession>
<reference evidence="5 6" key="1">
    <citation type="submission" date="2018-03" db="EMBL/GenBank/DDBJ databases">
        <title>Genomic Encyclopedia of Archaeal and Bacterial Type Strains, Phase II (KMG-II): from individual species to whole genera.</title>
        <authorList>
            <person name="Goeker M."/>
        </authorList>
    </citation>
    <scope>NUCLEOTIDE SEQUENCE [LARGE SCALE GENOMIC DNA]</scope>
    <source>
        <strain evidence="5 6">DSM 45312</strain>
    </source>
</reference>
<dbReference type="Gene3D" id="1.10.287.160">
    <property type="entry name" value="HR1 repeat"/>
    <property type="match status" value="1"/>
</dbReference>
<dbReference type="Gene3D" id="1.10.10.10">
    <property type="entry name" value="Winged helix-like DNA-binding domain superfamily/Winged helix DNA-binding domain"/>
    <property type="match status" value="1"/>
</dbReference>
<dbReference type="Pfam" id="PF12802">
    <property type="entry name" value="MarR_2"/>
    <property type="match status" value="1"/>
</dbReference>
<feature type="domain" description="HTH marR-type" evidence="4">
    <location>
        <begin position="27"/>
        <end position="83"/>
    </location>
</feature>
<evidence type="ECO:0000256" key="3">
    <source>
        <dbReference type="ARBA" id="ARBA00023163"/>
    </source>
</evidence>
<evidence type="ECO:0000256" key="2">
    <source>
        <dbReference type="ARBA" id="ARBA00023125"/>
    </source>
</evidence>
<organism evidence="5 6">
    <name type="scientific">Murinocardiopsis flavida</name>
    <dbReference type="NCBI Taxonomy" id="645275"/>
    <lineage>
        <taxon>Bacteria</taxon>
        <taxon>Bacillati</taxon>
        <taxon>Actinomycetota</taxon>
        <taxon>Actinomycetes</taxon>
        <taxon>Streptosporangiales</taxon>
        <taxon>Nocardiopsidaceae</taxon>
        <taxon>Murinocardiopsis</taxon>
    </lineage>
</organism>
<dbReference type="RefSeq" id="WP_170134181.1">
    <property type="nucleotide sequence ID" value="NZ_PYGA01000005.1"/>
</dbReference>
<dbReference type="PANTHER" id="PTHR38465">
    <property type="entry name" value="HTH-TYPE TRANSCRIPTIONAL REGULATOR MJ1563-RELATED"/>
    <property type="match status" value="1"/>
</dbReference>
<evidence type="ECO:0000256" key="1">
    <source>
        <dbReference type="ARBA" id="ARBA00023015"/>
    </source>
</evidence>